<feature type="transmembrane region" description="Helical" evidence="1">
    <location>
        <begin position="219"/>
        <end position="240"/>
    </location>
</feature>
<protein>
    <recommendedName>
        <fullName evidence="4">DUF998 domain-containing protein</fullName>
    </recommendedName>
</protein>
<feature type="transmembrane region" description="Helical" evidence="1">
    <location>
        <begin position="53"/>
        <end position="71"/>
    </location>
</feature>
<evidence type="ECO:0000313" key="3">
    <source>
        <dbReference type="Proteomes" id="UP000325827"/>
    </source>
</evidence>
<feature type="transmembrane region" description="Helical" evidence="1">
    <location>
        <begin position="78"/>
        <end position="97"/>
    </location>
</feature>
<evidence type="ECO:0008006" key="4">
    <source>
        <dbReference type="Google" id="ProtNLM"/>
    </source>
</evidence>
<dbReference type="AlphaFoldDB" id="A0A5J5J1B2"/>
<dbReference type="OrthoDB" id="5141757at2"/>
<feature type="transmembrane region" description="Helical" evidence="1">
    <location>
        <begin position="182"/>
        <end position="207"/>
    </location>
</feature>
<keyword evidence="3" id="KW-1185">Reference proteome</keyword>
<reference evidence="3" key="1">
    <citation type="submission" date="2019-09" db="EMBL/GenBank/DDBJ databases">
        <title>Mumia zhuanghuii sp. nov. isolated from the intestinal contents of plateau pika (Ochotona curzoniae) in the Qinghai-Tibet plateau of China.</title>
        <authorList>
            <person name="Tian Z."/>
        </authorList>
    </citation>
    <scope>NUCLEOTIDE SEQUENCE [LARGE SCALE GENOMIC DNA]</scope>
    <source>
        <strain evidence="3">JCM 30598</strain>
    </source>
</reference>
<keyword evidence="1" id="KW-0812">Transmembrane</keyword>
<comment type="caution">
    <text evidence="2">The sequence shown here is derived from an EMBL/GenBank/DDBJ whole genome shotgun (WGS) entry which is preliminary data.</text>
</comment>
<dbReference type="RefSeq" id="WP_150448809.1">
    <property type="nucleotide sequence ID" value="NZ_VYSA01000002.1"/>
</dbReference>
<feature type="transmembrane region" description="Helical" evidence="1">
    <location>
        <begin position="126"/>
        <end position="146"/>
    </location>
</feature>
<proteinExistence type="predicted"/>
<evidence type="ECO:0000313" key="2">
    <source>
        <dbReference type="EMBL" id="KAA9107774.1"/>
    </source>
</evidence>
<organism evidence="2 3">
    <name type="scientific">Microbacterium rhizomatis</name>
    <dbReference type="NCBI Taxonomy" id="1631477"/>
    <lineage>
        <taxon>Bacteria</taxon>
        <taxon>Bacillati</taxon>
        <taxon>Actinomycetota</taxon>
        <taxon>Actinomycetes</taxon>
        <taxon>Micrococcales</taxon>
        <taxon>Microbacteriaceae</taxon>
        <taxon>Microbacterium</taxon>
    </lineage>
</organism>
<feature type="transmembrane region" description="Helical" evidence="1">
    <location>
        <begin position="158"/>
        <end position="176"/>
    </location>
</feature>
<dbReference type="Proteomes" id="UP000325827">
    <property type="component" value="Unassembled WGS sequence"/>
</dbReference>
<feature type="transmembrane region" description="Helical" evidence="1">
    <location>
        <begin position="12"/>
        <end position="33"/>
    </location>
</feature>
<evidence type="ECO:0000256" key="1">
    <source>
        <dbReference type="SAM" id="Phobius"/>
    </source>
</evidence>
<accession>A0A5J5J1B2</accession>
<sequence>MILGPTTSLQRTYRYLRIAIALTVVVILVAAAVEIPQFGVLRSLSHYAYTPAHTMFAGALVAASALLFALSGRGVQRVLLDAAALFVPLIAIVPTVIAPGEVPGVAVACASGCVPSAWAADADNGVITYLVVGAMIAVLAGVLIAFGQVDRAGGMLSLTLAVIVLAVVGLTWGLWRAEFLQWAHYVAAAVFFALVAAVAFAEAFWPAGRRPVAGWVRGSYIVISIALVIDVLVLAVFGATRSGGTYGVLVGEVIALLLFLAFWVVQSIQNWNDPDPASLR</sequence>
<keyword evidence="1" id="KW-1133">Transmembrane helix</keyword>
<name>A0A5J5J1B2_9MICO</name>
<keyword evidence="1" id="KW-0472">Membrane</keyword>
<feature type="transmembrane region" description="Helical" evidence="1">
    <location>
        <begin position="246"/>
        <end position="265"/>
    </location>
</feature>
<dbReference type="EMBL" id="VYSA01000002">
    <property type="protein sequence ID" value="KAA9107774.1"/>
    <property type="molecule type" value="Genomic_DNA"/>
</dbReference>
<gene>
    <name evidence="2" type="ORF">F6B43_10065</name>
</gene>